<proteinExistence type="predicted"/>
<evidence type="ECO:0000313" key="3">
    <source>
        <dbReference type="Proteomes" id="UP000246352"/>
    </source>
</evidence>
<keyword evidence="1" id="KW-0472">Membrane</keyword>
<evidence type="ECO:0000256" key="1">
    <source>
        <dbReference type="SAM" id="Phobius"/>
    </source>
</evidence>
<dbReference type="AlphaFoldDB" id="A0A317PJT4"/>
<dbReference type="EMBL" id="QGTR01000003">
    <property type="protein sequence ID" value="PWW00156.1"/>
    <property type="molecule type" value="Genomic_DNA"/>
</dbReference>
<reference evidence="2 3" key="1">
    <citation type="submission" date="2018-05" db="EMBL/GenBank/DDBJ databases">
        <title>Genomic Encyclopedia of Type Strains, Phase IV (KMG-IV): sequencing the most valuable type-strain genomes for metagenomic binning, comparative biology and taxonomic classification.</title>
        <authorList>
            <person name="Goeker M."/>
        </authorList>
    </citation>
    <scope>NUCLEOTIDE SEQUENCE [LARGE SCALE GENOMIC DNA]</scope>
    <source>
        <strain evidence="2 3">DSM 16791</strain>
    </source>
</reference>
<gene>
    <name evidence="2" type="ORF">DFR52_103358</name>
</gene>
<accession>A0A317PJT4</accession>
<keyword evidence="1" id="KW-1133">Transmembrane helix</keyword>
<organism evidence="2 3">
    <name type="scientific">Hoeflea marina</name>
    <dbReference type="NCBI Taxonomy" id="274592"/>
    <lineage>
        <taxon>Bacteria</taxon>
        <taxon>Pseudomonadati</taxon>
        <taxon>Pseudomonadota</taxon>
        <taxon>Alphaproteobacteria</taxon>
        <taxon>Hyphomicrobiales</taxon>
        <taxon>Rhizobiaceae</taxon>
        <taxon>Hoeflea</taxon>
    </lineage>
</organism>
<keyword evidence="1" id="KW-0812">Transmembrane</keyword>
<comment type="caution">
    <text evidence="2">The sequence shown here is derived from an EMBL/GenBank/DDBJ whole genome shotgun (WGS) entry which is preliminary data.</text>
</comment>
<protein>
    <submittedName>
        <fullName evidence="2">Uncharacterized protein</fullName>
    </submittedName>
</protein>
<name>A0A317PJT4_9HYPH</name>
<feature type="transmembrane region" description="Helical" evidence="1">
    <location>
        <begin position="33"/>
        <end position="56"/>
    </location>
</feature>
<keyword evidence="3" id="KW-1185">Reference proteome</keyword>
<evidence type="ECO:0000313" key="2">
    <source>
        <dbReference type="EMBL" id="PWW00156.1"/>
    </source>
</evidence>
<sequence>MPKTRIRHRGACQRAVWIADSVRRVIIWAMLKVFTVSRLLIATLVLLIVAFGIGWLTRENPADRPYLKITGSGFIFNYRVAKAFYGFTAYLDRPVANYSRIDAEFEDPSGGPPIVLSEKLSPRSKVYSFHTPPVTGVVKGKPYSVHVRLVRHGDNAVLHDEVFTIASQLDGSILPEKPLTIGPGYHRNPDLAVPDI</sequence>
<dbReference type="Proteomes" id="UP000246352">
    <property type="component" value="Unassembled WGS sequence"/>
</dbReference>